<evidence type="ECO:0000256" key="7">
    <source>
        <dbReference type="RuleBase" id="RU363032"/>
    </source>
</evidence>
<comment type="subcellular location">
    <subcellularLocation>
        <location evidence="1 7">Cell membrane</location>
        <topology evidence="1 7">Multi-pass membrane protein</topology>
    </subcellularLocation>
</comment>
<feature type="transmembrane region" description="Helical" evidence="7">
    <location>
        <begin position="116"/>
        <end position="136"/>
    </location>
</feature>
<feature type="transmembrane region" description="Helical" evidence="7">
    <location>
        <begin position="78"/>
        <end position="96"/>
    </location>
</feature>
<dbReference type="EMBL" id="QQST01000001">
    <property type="protein sequence ID" value="RDI70998.1"/>
    <property type="molecule type" value="Genomic_DNA"/>
</dbReference>
<organism evidence="10 11">
    <name type="scientific">Halopelagius longus</name>
    <dbReference type="NCBI Taxonomy" id="1236180"/>
    <lineage>
        <taxon>Archaea</taxon>
        <taxon>Methanobacteriati</taxon>
        <taxon>Methanobacteriota</taxon>
        <taxon>Stenosarchaea group</taxon>
        <taxon>Halobacteria</taxon>
        <taxon>Halobacteriales</taxon>
        <taxon>Haloferacaceae</taxon>
    </lineage>
</organism>
<evidence type="ECO:0000313" key="12">
    <source>
        <dbReference type="Proteomes" id="UP000255421"/>
    </source>
</evidence>
<dbReference type="SUPFAM" id="SSF161098">
    <property type="entry name" value="MetI-like"/>
    <property type="match status" value="1"/>
</dbReference>
<dbReference type="Proteomes" id="UP000199289">
    <property type="component" value="Unassembled WGS sequence"/>
</dbReference>
<dbReference type="PROSITE" id="PS50928">
    <property type="entry name" value="ABC_TM1"/>
    <property type="match status" value="1"/>
</dbReference>
<feature type="transmembrane region" description="Helical" evidence="7">
    <location>
        <begin position="363"/>
        <end position="384"/>
    </location>
</feature>
<dbReference type="InterPro" id="IPR050366">
    <property type="entry name" value="BP-dependent_transpt_permease"/>
</dbReference>
<keyword evidence="5 7" id="KW-1133">Transmembrane helix</keyword>
<keyword evidence="6 7" id="KW-0472">Membrane</keyword>
<dbReference type="PANTHER" id="PTHR43386:SF1">
    <property type="entry name" value="D,D-DIPEPTIDE TRANSPORT SYSTEM PERMEASE PROTEIN DDPC-RELATED"/>
    <property type="match status" value="1"/>
</dbReference>
<evidence type="ECO:0000313" key="11">
    <source>
        <dbReference type="Proteomes" id="UP000199289"/>
    </source>
</evidence>
<evidence type="ECO:0000259" key="8">
    <source>
        <dbReference type="PROSITE" id="PS50928"/>
    </source>
</evidence>
<dbReference type="Pfam" id="PF12911">
    <property type="entry name" value="OppC_N"/>
    <property type="match status" value="1"/>
</dbReference>
<reference evidence="9 12" key="3">
    <citation type="submission" date="2018-07" db="EMBL/GenBank/DDBJ databases">
        <title>Genome sequence of extremly halophilic archaeon Halopelagius longus strain BC12-B1.</title>
        <authorList>
            <person name="Zhang X."/>
        </authorList>
    </citation>
    <scope>NUCLEOTIDE SEQUENCE [LARGE SCALE GENOMIC DNA]</scope>
    <source>
        <strain evidence="9 12">BC12-B1</strain>
    </source>
</reference>
<keyword evidence="12" id="KW-1185">Reference proteome</keyword>
<dbReference type="Gene3D" id="1.10.3720.10">
    <property type="entry name" value="MetI-like"/>
    <property type="match status" value="1"/>
</dbReference>
<dbReference type="InterPro" id="IPR035906">
    <property type="entry name" value="MetI-like_sf"/>
</dbReference>
<feature type="transmembrane region" description="Helical" evidence="7">
    <location>
        <begin position="246"/>
        <end position="269"/>
    </location>
</feature>
<dbReference type="Pfam" id="PF00528">
    <property type="entry name" value="BPD_transp_1"/>
    <property type="match status" value="1"/>
</dbReference>
<dbReference type="InterPro" id="IPR025966">
    <property type="entry name" value="OppC_N"/>
</dbReference>
<evidence type="ECO:0000256" key="4">
    <source>
        <dbReference type="ARBA" id="ARBA00022692"/>
    </source>
</evidence>
<reference evidence="10" key="2">
    <citation type="submission" date="2016-10" db="EMBL/GenBank/DDBJ databases">
        <authorList>
            <person name="de Groot N.N."/>
        </authorList>
    </citation>
    <scope>NUCLEOTIDE SEQUENCE [LARGE SCALE GENOMIC DNA]</scope>
    <source>
        <strain evidence="10">CGMCC 1.12397</strain>
    </source>
</reference>
<dbReference type="GO" id="GO:0055085">
    <property type="term" value="P:transmembrane transport"/>
    <property type="evidence" value="ECO:0007669"/>
    <property type="project" value="InterPro"/>
</dbReference>
<proteinExistence type="inferred from homology"/>
<sequence length="400" mass="42908">MTGKESAVPDADAEGRFEDVEWETLERAGVAALSRRTVGFGLCVAAVAAAFAYDFALVPDGDPTLSTPFVWEASQLDWLLLVALSAVACYGVAPLLSNPRRSRRYWREFRTNRAAVVGAAYLAVVFGLGLVGPAFVAKPELNVLAQYQPPVFLSATESTVGACVGPVVDGACRGTWRYPLGTTGQGKGILASVVYGMRVSLAVGLVTPLLVVAVGTAVGTVAAYSGGVTDELLMRYVDIQMTFPTFFLYLLLLYLYGGTLFLLVVIFGLTSWGSTARIVRSEALQRREEGYVRAAENAGADEWWIIREHIVPNVSTTVVTNATLLVPSFILFEAAFSFLGLGDPTVPSWGQVIAAGRSDIDTAWWVSTVPGVFLFTTVLALNFVGDALRDALDPRTEGER</sequence>
<dbReference type="AlphaFoldDB" id="A0A1H1BZS2"/>
<dbReference type="RefSeq" id="WP_092536716.1">
    <property type="nucleotide sequence ID" value="NZ_FNKQ01000002.1"/>
</dbReference>
<evidence type="ECO:0000256" key="5">
    <source>
        <dbReference type="ARBA" id="ARBA00022989"/>
    </source>
</evidence>
<protein>
    <submittedName>
        <fullName evidence="9">ABC transporter permease</fullName>
    </submittedName>
    <submittedName>
        <fullName evidence="10">Peptide/nickel transport system permease protein</fullName>
    </submittedName>
</protein>
<dbReference type="GO" id="GO:0005886">
    <property type="term" value="C:plasma membrane"/>
    <property type="evidence" value="ECO:0007669"/>
    <property type="project" value="UniProtKB-SubCell"/>
</dbReference>
<dbReference type="EMBL" id="FNKQ01000002">
    <property type="protein sequence ID" value="SDQ57425.1"/>
    <property type="molecule type" value="Genomic_DNA"/>
</dbReference>
<dbReference type="OrthoDB" id="312811at2157"/>
<feature type="transmembrane region" description="Helical" evidence="7">
    <location>
        <begin position="201"/>
        <end position="225"/>
    </location>
</feature>
<dbReference type="Proteomes" id="UP000255421">
    <property type="component" value="Unassembled WGS sequence"/>
</dbReference>
<evidence type="ECO:0000313" key="9">
    <source>
        <dbReference type="EMBL" id="RDI70998.1"/>
    </source>
</evidence>
<keyword evidence="2 7" id="KW-0813">Transport</keyword>
<reference evidence="11" key="1">
    <citation type="submission" date="2016-10" db="EMBL/GenBank/DDBJ databases">
        <authorList>
            <person name="Varghese N."/>
            <person name="Submissions S."/>
        </authorList>
    </citation>
    <scope>NUCLEOTIDE SEQUENCE [LARGE SCALE GENOMIC DNA]</scope>
    <source>
        <strain evidence="11">CGMCC 1.12397</strain>
    </source>
</reference>
<feature type="domain" description="ABC transmembrane type-1" evidence="8">
    <location>
        <begin position="197"/>
        <end position="385"/>
    </location>
</feature>
<dbReference type="PANTHER" id="PTHR43386">
    <property type="entry name" value="OLIGOPEPTIDE TRANSPORT SYSTEM PERMEASE PROTEIN APPC"/>
    <property type="match status" value="1"/>
</dbReference>
<keyword evidence="3" id="KW-1003">Cell membrane</keyword>
<evidence type="ECO:0000256" key="6">
    <source>
        <dbReference type="ARBA" id="ARBA00023136"/>
    </source>
</evidence>
<accession>A0A1H1BZS2</accession>
<name>A0A1H1BZS2_9EURY</name>
<keyword evidence="4 7" id="KW-0812">Transmembrane</keyword>
<evidence type="ECO:0000256" key="3">
    <source>
        <dbReference type="ARBA" id="ARBA00022475"/>
    </source>
</evidence>
<gene>
    <name evidence="9" type="ORF">DWB78_04240</name>
    <name evidence="10" type="ORF">SAMN05216278_2039</name>
</gene>
<dbReference type="CDD" id="cd06261">
    <property type="entry name" value="TM_PBP2"/>
    <property type="match status" value="1"/>
</dbReference>
<comment type="similarity">
    <text evidence="7">Belongs to the binding-protein-dependent transport system permease family.</text>
</comment>
<dbReference type="InterPro" id="IPR000515">
    <property type="entry name" value="MetI-like"/>
</dbReference>
<evidence type="ECO:0000256" key="1">
    <source>
        <dbReference type="ARBA" id="ARBA00004651"/>
    </source>
</evidence>
<evidence type="ECO:0000256" key="2">
    <source>
        <dbReference type="ARBA" id="ARBA00022448"/>
    </source>
</evidence>
<evidence type="ECO:0000313" key="10">
    <source>
        <dbReference type="EMBL" id="SDQ57425.1"/>
    </source>
</evidence>
<feature type="transmembrane region" description="Helical" evidence="7">
    <location>
        <begin position="37"/>
        <end position="58"/>
    </location>
</feature>